<keyword evidence="2" id="KW-0723">Serine/threonine-protein kinase</keyword>
<organism evidence="9 10">
    <name type="scientific">Escallonia herrerae</name>
    <dbReference type="NCBI Taxonomy" id="1293975"/>
    <lineage>
        <taxon>Eukaryota</taxon>
        <taxon>Viridiplantae</taxon>
        <taxon>Streptophyta</taxon>
        <taxon>Embryophyta</taxon>
        <taxon>Tracheophyta</taxon>
        <taxon>Spermatophyta</taxon>
        <taxon>Magnoliopsida</taxon>
        <taxon>eudicotyledons</taxon>
        <taxon>Gunneridae</taxon>
        <taxon>Pentapetalae</taxon>
        <taxon>asterids</taxon>
        <taxon>campanulids</taxon>
        <taxon>Escalloniales</taxon>
        <taxon>Escalloniaceae</taxon>
        <taxon>Escallonia</taxon>
    </lineage>
</organism>
<proteinExistence type="predicted"/>
<keyword evidence="6" id="KW-0472">Membrane</keyword>
<comment type="caution">
    <text evidence="9">The sequence shown here is derived from an EMBL/GenBank/DDBJ whole genome shotgun (WGS) entry which is preliminary data.</text>
</comment>
<feature type="compositionally biased region" description="Low complexity" evidence="8">
    <location>
        <begin position="321"/>
        <end position="333"/>
    </location>
</feature>
<evidence type="ECO:0000256" key="6">
    <source>
        <dbReference type="ARBA" id="ARBA00023136"/>
    </source>
</evidence>
<dbReference type="GO" id="GO:0016020">
    <property type="term" value="C:membrane"/>
    <property type="evidence" value="ECO:0007669"/>
    <property type="project" value="UniProtKB-SubCell"/>
</dbReference>
<evidence type="ECO:0000256" key="7">
    <source>
        <dbReference type="ARBA" id="ARBA00023180"/>
    </source>
</evidence>
<reference evidence="9" key="1">
    <citation type="submission" date="2022-12" db="EMBL/GenBank/DDBJ databases">
        <title>Draft genome assemblies for two species of Escallonia (Escalloniales).</title>
        <authorList>
            <person name="Chanderbali A."/>
            <person name="Dervinis C."/>
            <person name="Anghel I."/>
            <person name="Soltis D."/>
            <person name="Soltis P."/>
            <person name="Zapata F."/>
        </authorList>
    </citation>
    <scope>NUCLEOTIDE SEQUENCE</scope>
    <source>
        <strain evidence="9">UCBG64.0493</strain>
        <tissue evidence="9">Leaf</tissue>
    </source>
</reference>
<dbReference type="InterPro" id="IPR045874">
    <property type="entry name" value="LRK10/LRL21-25-like"/>
</dbReference>
<dbReference type="Gene3D" id="1.10.510.10">
    <property type="entry name" value="Transferase(Phosphotransferase) domain 1"/>
    <property type="match status" value="1"/>
</dbReference>
<evidence type="ECO:0000256" key="2">
    <source>
        <dbReference type="ARBA" id="ARBA00022527"/>
    </source>
</evidence>
<dbReference type="AlphaFoldDB" id="A0AA88V120"/>
<feature type="compositionally biased region" description="Polar residues" evidence="8">
    <location>
        <begin position="348"/>
        <end position="357"/>
    </location>
</feature>
<keyword evidence="2" id="KW-0418">Kinase</keyword>
<protein>
    <submittedName>
        <fullName evidence="9">Uncharacterized protein</fullName>
    </submittedName>
</protein>
<keyword evidence="5" id="KW-1133">Transmembrane helix</keyword>
<sequence>MQKHLSVPVGQTSAQALICTSASTSDLRAVLAGELSQWAANCTLCNQYKLSLGFENFVPNCCWDCSRSGVPTEKLQHKVTQNHRIFLSAKASAQENLISALLSYSKGRIDLYLRGCNGDSWIFAQEVSCENFEGVSHKSDVHSYGMMILEMAGAREDAEDLRCHTAPAEADRKAARKTSFVSLWCIQKNPSDRPLISQVVEMFEGNLESLQTPPKSFMFYLKRPLNILHKSSLLWSPVLYMYYIRSGILKQKKGREKREKGKGTHHEMAKYYKTKQQFSQKTVHWKQPLRRRASFLKYVSSSSASLDLASGGHSLNGGVNSATTSGSKSASTGKGFGLHQSTKRGPKPSNNLSASLS</sequence>
<evidence type="ECO:0000256" key="1">
    <source>
        <dbReference type="ARBA" id="ARBA00004479"/>
    </source>
</evidence>
<evidence type="ECO:0000313" key="10">
    <source>
        <dbReference type="Proteomes" id="UP001188597"/>
    </source>
</evidence>
<keyword evidence="10" id="KW-1185">Reference proteome</keyword>
<dbReference type="GO" id="GO:0004674">
    <property type="term" value="F:protein serine/threonine kinase activity"/>
    <property type="evidence" value="ECO:0007669"/>
    <property type="project" value="UniProtKB-KW"/>
</dbReference>
<feature type="region of interest" description="Disordered" evidence="8">
    <location>
        <begin position="310"/>
        <end position="357"/>
    </location>
</feature>
<dbReference type="SUPFAM" id="SSF56112">
    <property type="entry name" value="Protein kinase-like (PK-like)"/>
    <property type="match status" value="1"/>
</dbReference>
<evidence type="ECO:0000256" key="3">
    <source>
        <dbReference type="ARBA" id="ARBA00022692"/>
    </source>
</evidence>
<evidence type="ECO:0000256" key="4">
    <source>
        <dbReference type="ARBA" id="ARBA00022729"/>
    </source>
</evidence>
<comment type="subcellular location">
    <subcellularLocation>
        <location evidence="1">Membrane</location>
        <topology evidence="1">Single-pass type I membrane protein</topology>
    </subcellularLocation>
</comment>
<evidence type="ECO:0000313" key="9">
    <source>
        <dbReference type="EMBL" id="KAK2999030.1"/>
    </source>
</evidence>
<evidence type="ECO:0000256" key="8">
    <source>
        <dbReference type="SAM" id="MobiDB-lite"/>
    </source>
</evidence>
<name>A0AA88V120_9ASTE</name>
<dbReference type="EMBL" id="JAVXUP010003412">
    <property type="protein sequence ID" value="KAK2999030.1"/>
    <property type="molecule type" value="Genomic_DNA"/>
</dbReference>
<keyword evidence="2" id="KW-0808">Transferase</keyword>
<dbReference type="InterPro" id="IPR011009">
    <property type="entry name" value="Kinase-like_dom_sf"/>
</dbReference>
<dbReference type="PANTHER" id="PTHR27009">
    <property type="entry name" value="RUST RESISTANCE KINASE LR10-RELATED"/>
    <property type="match status" value="1"/>
</dbReference>
<keyword evidence="4" id="KW-0732">Signal</keyword>
<evidence type="ECO:0000256" key="5">
    <source>
        <dbReference type="ARBA" id="ARBA00022989"/>
    </source>
</evidence>
<accession>A0AA88V120</accession>
<keyword evidence="3" id="KW-0812">Transmembrane</keyword>
<gene>
    <name evidence="9" type="ORF">RJ639_023505</name>
</gene>
<dbReference type="Proteomes" id="UP001188597">
    <property type="component" value="Unassembled WGS sequence"/>
</dbReference>
<keyword evidence="7" id="KW-0325">Glycoprotein</keyword>